<dbReference type="OrthoDB" id="10255128at2759"/>
<feature type="region of interest" description="Disordered" evidence="3">
    <location>
        <begin position="74"/>
        <end position="93"/>
    </location>
</feature>
<dbReference type="Gene3D" id="2.30.30.40">
    <property type="entry name" value="SH3 Domains"/>
    <property type="match status" value="1"/>
</dbReference>
<dbReference type="GO" id="GO:0051666">
    <property type="term" value="P:actin cortical patch localization"/>
    <property type="evidence" value="ECO:0007669"/>
    <property type="project" value="InterPro"/>
</dbReference>
<dbReference type="Proteomes" id="UP000736335">
    <property type="component" value="Unassembled WGS sequence"/>
</dbReference>
<feature type="domain" description="SH3" evidence="4">
    <location>
        <begin position="236"/>
        <end position="292"/>
    </location>
</feature>
<evidence type="ECO:0000256" key="1">
    <source>
        <dbReference type="ARBA" id="ARBA00022443"/>
    </source>
</evidence>
<dbReference type="GO" id="GO:1990528">
    <property type="term" value="C:Rvs161p-Rvs167p complex"/>
    <property type="evidence" value="ECO:0007669"/>
    <property type="project" value="TreeGrafter"/>
</dbReference>
<evidence type="ECO:0000313" key="5">
    <source>
        <dbReference type="EMBL" id="KAF9782136.1"/>
    </source>
</evidence>
<evidence type="ECO:0000256" key="3">
    <source>
        <dbReference type="SAM" id="MobiDB-lite"/>
    </source>
</evidence>
<sequence length="292" mass="31144">MVFSQLSAHEKNAFFSLLDEYFTSRPDLLSNIAKSQAVDSAANAAHDALKNPATRKAALDTFKSGVSSARTNWNATQEAGPEPTDEGTHNGPGRVAAAAASLMSHPRFGGSPTPTSTGPPKPPARRVADDSNSPPLSTNKPPIQRRESSSLTTTRKFGGDVDLTSAKGFFTSVRGPSKNQQQPLANPSSFLPPSGIQKKQFAPPPVRRIASDSSPTSATSTSTLPPPPPPRKKEEPAGEWAEVLYDFSGDPGDLDVKESQRVLIVERSSDDWWTAELDGNRGLVPASYVKIL</sequence>
<dbReference type="GO" id="GO:0006897">
    <property type="term" value="P:endocytosis"/>
    <property type="evidence" value="ECO:0007669"/>
    <property type="project" value="InterPro"/>
</dbReference>
<keyword evidence="6" id="KW-1185">Reference proteome</keyword>
<name>A0A9P6HAH7_9AGAM</name>
<comment type="caution">
    <text evidence="5">The sequence shown here is derived from an EMBL/GenBank/DDBJ whole genome shotgun (WGS) entry which is preliminary data.</text>
</comment>
<dbReference type="SUPFAM" id="SSF50044">
    <property type="entry name" value="SH3-domain"/>
    <property type="match status" value="1"/>
</dbReference>
<evidence type="ECO:0000259" key="4">
    <source>
        <dbReference type="PROSITE" id="PS50002"/>
    </source>
</evidence>
<dbReference type="InterPro" id="IPR001452">
    <property type="entry name" value="SH3_domain"/>
</dbReference>
<proteinExistence type="predicted"/>
<dbReference type="GO" id="GO:0097320">
    <property type="term" value="P:plasma membrane tubulation"/>
    <property type="evidence" value="ECO:0007669"/>
    <property type="project" value="TreeGrafter"/>
</dbReference>
<dbReference type="GO" id="GO:0030479">
    <property type="term" value="C:actin cortical patch"/>
    <property type="evidence" value="ECO:0007669"/>
    <property type="project" value="TreeGrafter"/>
</dbReference>
<dbReference type="SMART" id="SM00326">
    <property type="entry name" value="SH3"/>
    <property type="match status" value="1"/>
</dbReference>
<reference evidence="5" key="2">
    <citation type="submission" date="2020-11" db="EMBL/GenBank/DDBJ databases">
        <authorList>
            <consortium name="DOE Joint Genome Institute"/>
            <person name="Kuo A."/>
            <person name="Miyauchi S."/>
            <person name="Kiss E."/>
            <person name="Drula E."/>
            <person name="Kohler A."/>
            <person name="Sanchez-Garcia M."/>
            <person name="Andreopoulos B."/>
            <person name="Barry K.W."/>
            <person name="Bonito G."/>
            <person name="Buee M."/>
            <person name="Carver A."/>
            <person name="Chen C."/>
            <person name="Cichocki N."/>
            <person name="Clum A."/>
            <person name="Culley D."/>
            <person name="Crous P.W."/>
            <person name="Fauchery L."/>
            <person name="Girlanda M."/>
            <person name="Hayes R."/>
            <person name="Keri Z."/>
            <person name="Labutti K."/>
            <person name="Lipzen A."/>
            <person name="Lombard V."/>
            <person name="Magnuson J."/>
            <person name="Maillard F."/>
            <person name="Morin E."/>
            <person name="Murat C."/>
            <person name="Nolan M."/>
            <person name="Ohm R."/>
            <person name="Pangilinan J."/>
            <person name="Pereira M."/>
            <person name="Perotto S."/>
            <person name="Peter M."/>
            <person name="Riley R."/>
            <person name="Sitrit Y."/>
            <person name="Stielow B."/>
            <person name="Szollosi G."/>
            <person name="Zifcakova L."/>
            <person name="Stursova M."/>
            <person name="Spatafora J.W."/>
            <person name="Tedersoo L."/>
            <person name="Vaario L.-M."/>
            <person name="Yamada A."/>
            <person name="Yan M."/>
            <person name="Wang P."/>
            <person name="Xu J."/>
            <person name="Bruns T."/>
            <person name="Baldrian P."/>
            <person name="Vilgalys R."/>
            <person name="Henrissat B."/>
            <person name="Grigoriev I.V."/>
            <person name="Hibbett D."/>
            <person name="Nagy L.G."/>
            <person name="Martin F.M."/>
        </authorList>
    </citation>
    <scope>NUCLEOTIDE SEQUENCE</scope>
    <source>
        <strain evidence="5">UH-Tt-Lm1</strain>
    </source>
</reference>
<dbReference type="CDD" id="cd00174">
    <property type="entry name" value="SH3"/>
    <property type="match status" value="1"/>
</dbReference>
<dbReference type="GO" id="GO:0043332">
    <property type="term" value="C:mating projection tip"/>
    <property type="evidence" value="ECO:0007669"/>
    <property type="project" value="TreeGrafter"/>
</dbReference>
<dbReference type="PANTHER" id="PTHR47174:SF2">
    <property type="entry name" value="SH3 DOMAIN SIGNALLING PROTEIN (AFU_ORTHOLOGUE AFUA_5G07670)"/>
    <property type="match status" value="1"/>
</dbReference>
<dbReference type="PANTHER" id="PTHR47174">
    <property type="entry name" value="BRIDGING INTEGRATOR 3"/>
    <property type="match status" value="1"/>
</dbReference>
<feature type="region of interest" description="Disordered" evidence="3">
    <location>
        <begin position="104"/>
        <end position="239"/>
    </location>
</feature>
<accession>A0A9P6HAH7</accession>
<organism evidence="5 6">
    <name type="scientific">Thelephora terrestris</name>
    <dbReference type="NCBI Taxonomy" id="56493"/>
    <lineage>
        <taxon>Eukaryota</taxon>
        <taxon>Fungi</taxon>
        <taxon>Dikarya</taxon>
        <taxon>Basidiomycota</taxon>
        <taxon>Agaricomycotina</taxon>
        <taxon>Agaricomycetes</taxon>
        <taxon>Thelephorales</taxon>
        <taxon>Thelephoraceae</taxon>
        <taxon>Thelephora</taxon>
    </lineage>
</organism>
<feature type="compositionally biased region" description="Polar residues" evidence="3">
    <location>
        <begin position="130"/>
        <end position="141"/>
    </location>
</feature>
<gene>
    <name evidence="5" type="ORF">BJ322DRAFT_1111025</name>
</gene>
<feature type="compositionally biased region" description="Polar residues" evidence="3">
    <location>
        <begin position="177"/>
        <end position="191"/>
    </location>
</feature>
<dbReference type="GO" id="GO:0031097">
    <property type="term" value="C:medial cortex"/>
    <property type="evidence" value="ECO:0007669"/>
    <property type="project" value="TreeGrafter"/>
</dbReference>
<dbReference type="InterPro" id="IPR046982">
    <property type="entry name" value="BIN3/RVS161-like"/>
</dbReference>
<keyword evidence="1 2" id="KW-0728">SH3 domain</keyword>
<dbReference type="InterPro" id="IPR036028">
    <property type="entry name" value="SH3-like_dom_sf"/>
</dbReference>
<feature type="compositionally biased region" description="Low complexity" evidence="3">
    <location>
        <begin position="211"/>
        <end position="223"/>
    </location>
</feature>
<dbReference type="PRINTS" id="PR00499">
    <property type="entry name" value="P67PHOX"/>
</dbReference>
<dbReference type="PROSITE" id="PS50002">
    <property type="entry name" value="SH3"/>
    <property type="match status" value="1"/>
</dbReference>
<dbReference type="Pfam" id="PF14604">
    <property type="entry name" value="SH3_9"/>
    <property type="match status" value="1"/>
</dbReference>
<dbReference type="GO" id="GO:0008289">
    <property type="term" value="F:lipid binding"/>
    <property type="evidence" value="ECO:0007669"/>
    <property type="project" value="TreeGrafter"/>
</dbReference>
<reference evidence="5" key="1">
    <citation type="journal article" date="2020" name="Nat. Commun.">
        <title>Large-scale genome sequencing of mycorrhizal fungi provides insights into the early evolution of symbiotic traits.</title>
        <authorList>
            <person name="Miyauchi S."/>
            <person name="Kiss E."/>
            <person name="Kuo A."/>
            <person name="Drula E."/>
            <person name="Kohler A."/>
            <person name="Sanchez-Garcia M."/>
            <person name="Morin E."/>
            <person name="Andreopoulos B."/>
            <person name="Barry K.W."/>
            <person name="Bonito G."/>
            <person name="Buee M."/>
            <person name="Carver A."/>
            <person name="Chen C."/>
            <person name="Cichocki N."/>
            <person name="Clum A."/>
            <person name="Culley D."/>
            <person name="Crous P.W."/>
            <person name="Fauchery L."/>
            <person name="Girlanda M."/>
            <person name="Hayes R.D."/>
            <person name="Keri Z."/>
            <person name="LaButti K."/>
            <person name="Lipzen A."/>
            <person name="Lombard V."/>
            <person name="Magnuson J."/>
            <person name="Maillard F."/>
            <person name="Murat C."/>
            <person name="Nolan M."/>
            <person name="Ohm R.A."/>
            <person name="Pangilinan J."/>
            <person name="Pereira M.F."/>
            <person name="Perotto S."/>
            <person name="Peter M."/>
            <person name="Pfister S."/>
            <person name="Riley R."/>
            <person name="Sitrit Y."/>
            <person name="Stielow J.B."/>
            <person name="Szollosi G."/>
            <person name="Zifcakova L."/>
            <person name="Stursova M."/>
            <person name="Spatafora J.W."/>
            <person name="Tedersoo L."/>
            <person name="Vaario L.M."/>
            <person name="Yamada A."/>
            <person name="Yan M."/>
            <person name="Wang P."/>
            <person name="Xu J."/>
            <person name="Bruns T."/>
            <person name="Baldrian P."/>
            <person name="Vilgalys R."/>
            <person name="Dunand C."/>
            <person name="Henrissat B."/>
            <person name="Grigoriev I.V."/>
            <person name="Hibbett D."/>
            <person name="Nagy L.G."/>
            <person name="Martin F.M."/>
        </authorList>
    </citation>
    <scope>NUCLEOTIDE SEQUENCE</scope>
    <source>
        <strain evidence="5">UH-Tt-Lm1</strain>
    </source>
</reference>
<dbReference type="AlphaFoldDB" id="A0A9P6HAH7"/>
<protein>
    <recommendedName>
        <fullName evidence="4">SH3 domain-containing protein</fullName>
    </recommendedName>
</protein>
<evidence type="ECO:0000313" key="6">
    <source>
        <dbReference type="Proteomes" id="UP000736335"/>
    </source>
</evidence>
<dbReference type="EMBL" id="WIUZ02000012">
    <property type="protein sequence ID" value="KAF9782136.1"/>
    <property type="molecule type" value="Genomic_DNA"/>
</dbReference>
<evidence type="ECO:0000256" key="2">
    <source>
        <dbReference type="PROSITE-ProRule" id="PRU00192"/>
    </source>
</evidence>